<dbReference type="RefSeq" id="WP_090766624.1">
    <property type="nucleotide sequence ID" value="NZ_FMZH01000003.1"/>
</dbReference>
<dbReference type="NCBIfam" id="TIGR04370">
    <property type="entry name" value="glyco_rpt_poly"/>
    <property type="match status" value="1"/>
</dbReference>
<feature type="transmembrane region" description="Helical" evidence="1">
    <location>
        <begin position="350"/>
        <end position="375"/>
    </location>
</feature>
<feature type="transmembrane region" description="Helical" evidence="1">
    <location>
        <begin position="317"/>
        <end position="338"/>
    </location>
</feature>
<feature type="transmembrane region" description="Helical" evidence="1">
    <location>
        <begin position="233"/>
        <end position="250"/>
    </location>
</feature>
<keyword evidence="3" id="KW-1185">Reference proteome</keyword>
<feature type="transmembrane region" description="Helical" evidence="1">
    <location>
        <begin position="40"/>
        <end position="62"/>
    </location>
</feature>
<keyword evidence="1" id="KW-1133">Transmembrane helix</keyword>
<evidence type="ECO:0000313" key="2">
    <source>
        <dbReference type="EMBL" id="SDC77820.1"/>
    </source>
</evidence>
<dbReference type="Proteomes" id="UP000199455">
    <property type="component" value="Unassembled WGS sequence"/>
</dbReference>
<dbReference type="AlphaFoldDB" id="A0A1G6PC45"/>
<keyword evidence="1" id="KW-0812">Transmembrane</keyword>
<reference evidence="3" key="1">
    <citation type="submission" date="2016-10" db="EMBL/GenBank/DDBJ databases">
        <authorList>
            <person name="Varghese N."/>
            <person name="Submissions S."/>
        </authorList>
    </citation>
    <scope>NUCLEOTIDE SEQUENCE [LARGE SCALE GENOMIC DNA]</scope>
    <source>
        <strain evidence="3">DSM 18609</strain>
    </source>
</reference>
<feature type="transmembrane region" description="Helical" evidence="1">
    <location>
        <begin position="154"/>
        <end position="175"/>
    </location>
</feature>
<feature type="transmembrane region" description="Helical" evidence="1">
    <location>
        <begin position="12"/>
        <end position="28"/>
    </location>
</feature>
<dbReference type="STRING" id="390242.SAMN04488024_10312"/>
<evidence type="ECO:0000256" key="1">
    <source>
        <dbReference type="SAM" id="Phobius"/>
    </source>
</evidence>
<name>A0A1G6PC45_9SPHI</name>
<accession>A0A1G6PC45</accession>
<organism evidence="2 3">
    <name type="scientific">Pedobacter soli</name>
    <dbReference type="NCBI Taxonomy" id="390242"/>
    <lineage>
        <taxon>Bacteria</taxon>
        <taxon>Pseudomonadati</taxon>
        <taxon>Bacteroidota</taxon>
        <taxon>Sphingobacteriia</taxon>
        <taxon>Sphingobacteriales</taxon>
        <taxon>Sphingobacteriaceae</taxon>
        <taxon>Pedobacter</taxon>
    </lineage>
</organism>
<sequence>MNTKLITLFKPILIFIAVWVLVFFLYSMRLSELIWFEASAGFKFFFIATFSFCLGYFFVFLLRGRVVEKPFVYTDTAIKNVEKRIIPFFKFWIFFTIIEVIFSKGVPLLWIIQGSEKTYFDFGLPSLHGLLNALQTSLGIISFFLYLKTGKRKYLYICLFTFIWQIVVISRQLIVTQIIEIFYIYFTFSKSQLKLVRNLSFFGLFFIILFGVVGDLRTGQDKFYELAMPSQNWISWLPSGFLWVYIYLATPFNNLLYNFSVPITNFDPSFPNTTSLLLPSLIRNFFYGDNTVSNTSGALISEAFNVSSAFTSPYLDMGYYGIAIFSFTIGIISFLAWWSKGNKRVLFRAVIAQCLILSIFYNHFFYLPIIFQLFWISLIVKDEKL</sequence>
<feature type="transmembrane region" description="Helical" evidence="1">
    <location>
        <begin position="195"/>
        <end position="213"/>
    </location>
</feature>
<feature type="transmembrane region" description="Helical" evidence="1">
    <location>
        <begin position="127"/>
        <end position="147"/>
    </location>
</feature>
<protein>
    <submittedName>
        <fullName evidence="2">Oligosaccharide repeat unit polymerase</fullName>
    </submittedName>
</protein>
<keyword evidence="1" id="KW-0472">Membrane</keyword>
<feature type="transmembrane region" description="Helical" evidence="1">
    <location>
        <begin position="91"/>
        <end position="112"/>
    </location>
</feature>
<dbReference type="EMBL" id="FMZH01000003">
    <property type="protein sequence ID" value="SDC77820.1"/>
    <property type="molecule type" value="Genomic_DNA"/>
</dbReference>
<gene>
    <name evidence="2" type="ORF">SAMN04488024_10312</name>
</gene>
<proteinExistence type="predicted"/>
<evidence type="ECO:0000313" key="3">
    <source>
        <dbReference type="Proteomes" id="UP000199455"/>
    </source>
</evidence>